<dbReference type="InterPro" id="IPR003356">
    <property type="entry name" value="DNA_methylase_A-5"/>
</dbReference>
<dbReference type="InterPro" id="IPR051537">
    <property type="entry name" value="DNA_Adenine_Mtase"/>
</dbReference>
<keyword evidence="3 10" id="KW-0489">Methyltransferase</keyword>
<dbReference type="SUPFAM" id="SSF53335">
    <property type="entry name" value="S-adenosyl-L-methionine-dependent methyltransferases"/>
    <property type="match status" value="1"/>
</dbReference>
<organism evidence="10 11">
    <name type="scientific">Salinibacter ruber (strain M8)</name>
    <dbReference type="NCBI Taxonomy" id="761659"/>
    <lineage>
        <taxon>Bacteria</taxon>
        <taxon>Pseudomonadati</taxon>
        <taxon>Rhodothermota</taxon>
        <taxon>Rhodothermia</taxon>
        <taxon>Rhodothermales</taxon>
        <taxon>Salinibacteraceae</taxon>
        <taxon>Salinibacter</taxon>
    </lineage>
</organism>
<dbReference type="InterPro" id="IPR022749">
    <property type="entry name" value="D12N6_MeTrfase_N"/>
</dbReference>
<dbReference type="InterPro" id="IPR038333">
    <property type="entry name" value="T1MK-like_N_sf"/>
</dbReference>
<reference evidence="10 11" key="1">
    <citation type="journal article" date="2010" name="ISME J.">
        <title>Fine-scale evolution: genomic, phenotypic and ecological differentiation in two coexisting Salinibacter ruber strains.</title>
        <authorList>
            <person name="Pena A."/>
            <person name="Teeling H."/>
            <person name="Huerta-Cepas J."/>
            <person name="Santos F."/>
            <person name="Yarza P."/>
            <person name="Brito-Echeverria J."/>
            <person name="Lucio M."/>
            <person name="Schmitt-Kopplin P."/>
            <person name="Meseguer I."/>
            <person name="Schenowitz C."/>
            <person name="Dossat C."/>
            <person name="Barbe V."/>
            <person name="Dopazo J."/>
            <person name="Rossello-Mora R."/>
            <person name="Schuler M."/>
            <person name="Glockner F.O."/>
            <person name="Amann R."/>
            <person name="Gabaldon T."/>
            <person name="Anton J."/>
        </authorList>
    </citation>
    <scope>NUCLEOTIDE SEQUENCE [LARGE SCALE GENOMIC DNA]</scope>
    <source>
        <strain evidence="10 11">M8</strain>
        <plasmid evidence="11">pSR56</plasmid>
    </source>
</reference>
<dbReference type="KEGG" id="srm:SRM_p56021"/>
<dbReference type="GO" id="GO:0008170">
    <property type="term" value="F:N-methyltransferase activity"/>
    <property type="evidence" value="ECO:0007669"/>
    <property type="project" value="InterPro"/>
</dbReference>
<dbReference type="Proteomes" id="UP000000933">
    <property type="component" value="Plasmid pSR56"/>
</dbReference>
<dbReference type="InterPro" id="IPR029063">
    <property type="entry name" value="SAM-dependent_MTases_sf"/>
</dbReference>
<dbReference type="AlphaFoldDB" id="D5H499"/>
<feature type="domain" description="N6 adenine-specific DNA methyltransferase N-terminal" evidence="9">
    <location>
        <begin position="38"/>
        <end position="144"/>
    </location>
</feature>
<keyword evidence="5" id="KW-0949">S-adenosyl-L-methionine</keyword>
<feature type="domain" description="DNA methylase adenine-specific" evidence="8">
    <location>
        <begin position="182"/>
        <end position="460"/>
    </location>
</feature>
<dbReference type="CDD" id="cd02440">
    <property type="entry name" value="AdoMet_MTases"/>
    <property type="match status" value="1"/>
</dbReference>
<evidence type="ECO:0000256" key="2">
    <source>
        <dbReference type="ARBA" id="ARBA00011900"/>
    </source>
</evidence>
<name>D5H499_SALRM</name>
<dbReference type="PANTHER" id="PTHR42933:SF3">
    <property type="entry name" value="TYPE I RESTRICTION ENZYME MJAVIII METHYLASE SUBUNIT"/>
    <property type="match status" value="1"/>
</dbReference>
<gene>
    <name evidence="10" type="primary">hsdM</name>
    <name evidence="10" type="ORF">SRM_p56021</name>
</gene>
<dbReference type="GO" id="GO:0032259">
    <property type="term" value="P:methylation"/>
    <property type="evidence" value="ECO:0007669"/>
    <property type="project" value="UniProtKB-KW"/>
</dbReference>
<evidence type="ECO:0000259" key="8">
    <source>
        <dbReference type="Pfam" id="PF02384"/>
    </source>
</evidence>
<keyword evidence="4 10" id="KW-0808">Transferase</keyword>
<protein>
    <recommendedName>
        <fullName evidence="2">site-specific DNA-methyltransferase (adenine-specific)</fullName>
        <ecNumber evidence="2">2.1.1.72</ecNumber>
    </recommendedName>
</protein>
<evidence type="ECO:0000256" key="5">
    <source>
        <dbReference type="ARBA" id="ARBA00022691"/>
    </source>
</evidence>
<evidence type="ECO:0000259" key="9">
    <source>
        <dbReference type="Pfam" id="PF12161"/>
    </source>
</evidence>
<dbReference type="EC" id="2.1.1.72" evidence="2"/>
<evidence type="ECO:0000313" key="10">
    <source>
        <dbReference type="EMBL" id="CBH22739.1"/>
    </source>
</evidence>
<dbReference type="RefSeq" id="WP_013060232.1">
    <property type="nucleotide sequence ID" value="NC_014028.1"/>
</dbReference>
<dbReference type="GO" id="GO:0003677">
    <property type="term" value="F:DNA binding"/>
    <property type="evidence" value="ECO:0007669"/>
    <property type="project" value="InterPro"/>
</dbReference>
<evidence type="ECO:0000256" key="3">
    <source>
        <dbReference type="ARBA" id="ARBA00022603"/>
    </source>
</evidence>
<dbReference type="Gene3D" id="3.40.50.150">
    <property type="entry name" value="Vaccinia Virus protein VP39"/>
    <property type="match status" value="1"/>
</dbReference>
<dbReference type="GO" id="GO:0009007">
    <property type="term" value="F:site-specific DNA-methyltransferase (adenine-specific) activity"/>
    <property type="evidence" value="ECO:0007669"/>
    <property type="project" value="UniProtKB-EC"/>
</dbReference>
<dbReference type="EMBL" id="FP565811">
    <property type="protein sequence ID" value="CBH22739.1"/>
    <property type="molecule type" value="Genomic_DNA"/>
</dbReference>
<dbReference type="PANTHER" id="PTHR42933">
    <property type="entry name" value="SLR6095 PROTEIN"/>
    <property type="match status" value="1"/>
</dbReference>
<reference evidence="11" key="2">
    <citation type="submission" date="2010-04" db="EMBL/GenBank/DDBJ databases">
        <title>Genome sequence of Salinibacter ruber M8.</title>
        <authorList>
            <consortium name="Genoscope"/>
        </authorList>
    </citation>
    <scope>NUCLEOTIDE SEQUENCE [LARGE SCALE GENOMIC DNA]</scope>
    <source>
        <strain evidence="11">M8</strain>
        <plasmid evidence="11">pSR56</plasmid>
    </source>
</reference>
<dbReference type="GO" id="GO:0009307">
    <property type="term" value="P:DNA restriction-modification system"/>
    <property type="evidence" value="ECO:0007669"/>
    <property type="project" value="UniProtKB-KW"/>
</dbReference>
<evidence type="ECO:0000313" key="11">
    <source>
        <dbReference type="Proteomes" id="UP000000933"/>
    </source>
</evidence>
<sequence length="462" mass="51896">MGVPGEGPDDPSSCEELCELFWSLQSKLPPPFTKAVQDVRGTLLSLIFYKAVSDTYRGQLRKWTEELGDEDLARDSDLYRFTVPQGHGWEELRAQEENVDRFLNESLRAIEDANRQRLAGISRVDYVREEALTDRLLNRLVEHLSQYDLSLERIRPNVLGRAFVDFAQVLTDKKRGNQPPETSETIARLMVRLVAPFEAGDRIYDPACGIGRLLMEVARHHREEQQEDPTHLFLAGQEVDPDQAALARMAIAISGFHGRIERGDSLRDPKFTEGKALSQFDCVLADLPPPGQKPLPDVQDDPYGRFDWTDDLPGQNGDTWAFLMHITSQLGEEGEAAVTVPRPALQEAEPGLRKELVTRNLLRAVIGLDSAVFEDVPTGKVLLLLREDDVEAAGGEILFYQTPDADYVQVERGRVGLRGKSAERIAEDVKSQAVEGDAGRVVPHDEIRRHDYALTPEAYHRD</sequence>
<dbReference type="Pfam" id="PF12161">
    <property type="entry name" value="HsdM_N"/>
    <property type="match status" value="1"/>
</dbReference>
<dbReference type="Pfam" id="PF02384">
    <property type="entry name" value="N6_Mtase"/>
    <property type="match status" value="1"/>
</dbReference>
<evidence type="ECO:0000256" key="7">
    <source>
        <dbReference type="ARBA" id="ARBA00047942"/>
    </source>
</evidence>
<evidence type="ECO:0000256" key="1">
    <source>
        <dbReference type="ARBA" id="ARBA00006594"/>
    </source>
</evidence>
<keyword evidence="10" id="KW-0614">Plasmid</keyword>
<evidence type="ECO:0000256" key="6">
    <source>
        <dbReference type="ARBA" id="ARBA00022747"/>
    </source>
</evidence>
<geneLocation type="plasmid" evidence="10 11">
    <name>pSR56</name>
</geneLocation>
<dbReference type="REBASE" id="26117">
    <property type="entry name" value="M.SruM8ORF56021P"/>
</dbReference>
<dbReference type="PRINTS" id="PR00507">
    <property type="entry name" value="N12N6MTFRASE"/>
</dbReference>
<proteinExistence type="inferred from homology"/>
<dbReference type="Gene3D" id="1.20.1260.30">
    <property type="match status" value="1"/>
</dbReference>
<keyword evidence="6" id="KW-0680">Restriction system</keyword>
<dbReference type="HOGENOM" id="CLU_013049_4_2_10"/>
<evidence type="ECO:0000256" key="4">
    <source>
        <dbReference type="ARBA" id="ARBA00022679"/>
    </source>
</evidence>
<comment type="catalytic activity">
    <reaction evidence="7">
        <text>a 2'-deoxyadenosine in DNA + S-adenosyl-L-methionine = an N(6)-methyl-2'-deoxyadenosine in DNA + S-adenosyl-L-homocysteine + H(+)</text>
        <dbReference type="Rhea" id="RHEA:15197"/>
        <dbReference type="Rhea" id="RHEA-COMP:12418"/>
        <dbReference type="Rhea" id="RHEA-COMP:12419"/>
        <dbReference type="ChEBI" id="CHEBI:15378"/>
        <dbReference type="ChEBI" id="CHEBI:57856"/>
        <dbReference type="ChEBI" id="CHEBI:59789"/>
        <dbReference type="ChEBI" id="CHEBI:90615"/>
        <dbReference type="ChEBI" id="CHEBI:90616"/>
        <dbReference type="EC" id="2.1.1.72"/>
    </reaction>
</comment>
<accession>D5H499</accession>
<comment type="similarity">
    <text evidence="1">Belongs to the N(4)/N(6)-methyltransferase family.</text>
</comment>